<evidence type="ECO:0000313" key="3">
    <source>
        <dbReference type="Proteomes" id="UP000235598"/>
    </source>
</evidence>
<dbReference type="RefSeq" id="WP_102239288.1">
    <property type="nucleotide sequence ID" value="NZ_PNHK01000004.1"/>
</dbReference>
<name>A0A2N6VKK1_9MICO</name>
<keyword evidence="1" id="KW-0812">Transmembrane</keyword>
<keyword evidence="1" id="KW-1133">Transmembrane helix</keyword>
<evidence type="ECO:0000313" key="2">
    <source>
        <dbReference type="EMBL" id="PMD04624.1"/>
    </source>
</evidence>
<organism evidence="2 3">
    <name type="scientific">Brevibacterium paucivorans</name>
    <dbReference type="NCBI Taxonomy" id="170994"/>
    <lineage>
        <taxon>Bacteria</taxon>
        <taxon>Bacillati</taxon>
        <taxon>Actinomycetota</taxon>
        <taxon>Actinomycetes</taxon>
        <taxon>Micrococcales</taxon>
        <taxon>Brevibacteriaceae</taxon>
        <taxon>Brevibacterium</taxon>
    </lineage>
</organism>
<proteinExistence type="predicted"/>
<feature type="transmembrane region" description="Helical" evidence="1">
    <location>
        <begin position="145"/>
        <end position="170"/>
    </location>
</feature>
<accession>A0A2N6VKK1</accession>
<dbReference type="Proteomes" id="UP000235598">
    <property type="component" value="Unassembled WGS sequence"/>
</dbReference>
<dbReference type="EMBL" id="PNHK01000004">
    <property type="protein sequence ID" value="PMD04624.1"/>
    <property type="molecule type" value="Genomic_DNA"/>
</dbReference>
<gene>
    <name evidence="2" type="ORF">CJ199_09585</name>
</gene>
<comment type="caution">
    <text evidence="2">The sequence shown here is derived from an EMBL/GenBank/DDBJ whole genome shotgun (WGS) entry which is preliminary data.</text>
</comment>
<reference evidence="2 3" key="1">
    <citation type="submission" date="2017-09" db="EMBL/GenBank/DDBJ databases">
        <title>Bacterial strain isolated from the female urinary microbiota.</title>
        <authorList>
            <person name="Thomas-White K."/>
            <person name="Kumar N."/>
            <person name="Forster S."/>
            <person name="Putonti C."/>
            <person name="Lawley T."/>
            <person name="Wolfe A.J."/>
        </authorList>
    </citation>
    <scope>NUCLEOTIDE SEQUENCE [LARGE SCALE GENOMIC DNA]</scope>
    <source>
        <strain evidence="2 3">UMB1301</strain>
    </source>
</reference>
<evidence type="ECO:0000256" key="1">
    <source>
        <dbReference type="SAM" id="Phobius"/>
    </source>
</evidence>
<protein>
    <submittedName>
        <fullName evidence="2">Uncharacterized protein</fullName>
    </submittedName>
</protein>
<dbReference type="AlphaFoldDB" id="A0A2N6VKK1"/>
<dbReference type="OrthoDB" id="9839241at2"/>
<sequence length="184" mass="19439">MAKAGRIFFYAGLIGLVHVIIGVNIVGGFCGVVLAAPGAQLKPFTNQITFEHDGGSSFAVYGSSRAAADAVSKECKAQGPKYMASHWDYGSGTVISVRGQAWHYDGSFPYSATSGTYTITCGGVLKDQQLMLGPPMHWAAKVGRVMNMVVAVSGVVLFTGVTALGFIMWIRGREALDQPTPLFG</sequence>
<feature type="transmembrane region" description="Helical" evidence="1">
    <location>
        <begin position="7"/>
        <end position="36"/>
    </location>
</feature>
<keyword evidence="1" id="KW-0472">Membrane</keyword>